<organism evidence="2 3">
    <name type="scientific">Aspergillus calidoustus</name>
    <dbReference type="NCBI Taxonomy" id="454130"/>
    <lineage>
        <taxon>Eukaryota</taxon>
        <taxon>Fungi</taxon>
        <taxon>Dikarya</taxon>
        <taxon>Ascomycota</taxon>
        <taxon>Pezizomycotina</taxon>
        <taxon>Eurotiomycetes</taxon>
        <taxon>Eurotiomycetidae</taxon>
        <taxon>Eurotiales</taxon>
        <taxon>Aspergillaceae</taxon>
        <taxon>Aspergillus</taxon>
        <taxon>Aspergillus subgen. Nidulantes</taxon>
    </lineage>
</organism>
<dbReference type="Pfam" id="PF23155">
    <property type="entry name" value="DUF7053"/>
    <property type="match status" value="1"/>
</dbReference>
<reference evidence="3" key="1">
    <citation type="journal article" date="2016" name="Genome Announc.">
        <title>Draft genome sequences of fungus Aspergillus calidoustus.</title>
        <authorList>
            <person name="Horn F."/>
            <person name="Linde J."/>
            <person name="Mattern D.J."/>
            <person name="Walther G."/>
            <person name="Guthke R."/>
            <person name="Scherlach K."/>
            <person name="Martin K."/>
            <person name="Brakhage A.A."/>
            <person name="Petzke L."/>
            <person name="Valiante V."/>
        </authorList>
    </citation>
    <scope>NUCLEOTIDE SEQUENCE [LARGE SCALE GENOMIC DNA]</scope>
    <source>
        <strain evidence="3">SF006504</strain>
    </source>
</reference>
<dbReference type="OMA" id="DTYWYPP"/>
<keyword evidence="3" id="KW-1185">Reference proteome</keyword>
<accession>A0A0U5FR87</accession>
<dbReference type="PANTHER" id="PTHR38117">
    <property type="entry name" value="NACHT AND WD40 DOMAIN PROTEIN"/>
    <property type="match status" value="1"/>
</dbReference>
<dbReference type="STRING" id="454130.A0A0U5FR87"/>
<dbReference type="EMBL" id="CDMC01000001">
    <property type="protein sequence ID" value="CEL02033.1"/>
    <property type="molecule type" value="Genomic_DNA"/>
</dbReference>
<dbReference type="InterPro" id="IPR055481">
    <property type="entry name" value="DUF7053"/>
</dbReference>
<name>A0A0U5FR87_ASPCI</name>
<evidence type="ECO:0000313" key="2">
    <source>
        <dbReference type="EMBL" id="CEL02033.1"/>
    </source>
</evidence>
<proteinExistence type="predicted"/>
<feature type="domain" description="DUF7053" evidence="1">
    <location>
        <begin position="5"/>
        <end position="167"/>
    </location>
</feature>
<sequence>MNRRTTNTRTVSFDVPAGINPSAIIRLLHNHVGFIKLNPVVINVTKVATDPIEYEDKWFLASATQPPIETYRLSSAITILPLIGRKGQKLIEFETSLQSTENGLRSKADAAMDVSVWSHWWVDTSDDGISTLSVERTVECSWWVMPFVTSTYDGVHASVGKQLIEGAR</sequence>
<dbReference type="PANTHER" id="PTHR38117:SF1">
    <property type="entry name" value="DUF3074 DOMAIN-CONTAINING PROTEIN"/>
    <property type="match status" value="1"/>
</dbReference>
<dbReference type="Proteomes" id="UP000054771">
    <property type="component" value="Unassembled WGS sequence"/>
</dbReference>
<dbReference type="OrthoDB" id="4276610at2759"/>
<protein>
    <recommendedName>
        <fullName evidence="1">DUF7053 domain-containing protein</fullName>
    </recommendedName>
</protein>
<dbReference type="AlphaFoldDB" id="A0A0U5FR87"/>
<evidence type="ECO:0000313" key="3">
    <source>
        <dbReference type="Proteomes" id="UP000054771"/>
    </source>
</evidence>
<evidence type="ECO:0000259" key="1">
    <source>
        <dbReference type="Pfam" id="PF23155"/>
    </source>
</evidence>
<gene>
    <name evidence="2" type="ORF">ASPCAL01608</name>
</gene>